<dbReference type="Proteomes" id="UP000051952">
    <property type="component" value="Unassembled WGS sequence"/>
</dbReference>
<gene>
    <name evidence="11" type="ORF">BSAL_28355</name>
</gene>
<evidence type="ECO:0000256" key="6">
    <source>
        <dbReference type="ARBA" id="ARBA00022840"/>
    </source>
</evidence>
<reference evidence="12" key="1">
    <citation type="submission" date="2015-09" db="EMBL/GenBank/DDBJ databases">
        <authorList>
            <consortium name="Pathogen Informatics"/>
        </authorList>
    </citation>
    <scope>NUCLEOTIDE SEQUENCE [LARGE SCALE GENOMIC DNA]</scope>
    <source>
        <strain evidence="12">Lake Konstanz</strain>
    </source>
</reference>
<organism evidence="11 12">
    <name type="scientific">Bodo saltans</name>
    <name type="common">Flagellated protozoan</name>
    <dbReference type="NCBI Taxonomy" id="75058"/>
    <lineage>
        <taxon>Eukaryota</taxon>
        <taxon>Discoba</taxon>
        <taxon>Euglenozoa</taxon>
        <taxon>Kinetoplastea</taxon>
        <taxon>Metakinetoplastina</taxon>
        <taxon>Eubodonida</taxon>
        <taxon>Bodonidae</taxon>
        <taxon>Bodo</taxon>
    </lineage>
</organism>
<keyword evidence="2" id="KW-0723">Serine/threonine-protein kinase</keyword>
<keyword evidence="12" id="KW-1185">Reference proteome</keyword>
<keyword evidence="5 11" id="KW-0418">Kinase</keyword>
<dbReference type="AlphaFoldDB" id="A0A0S4JKJ9"/>
<comment type="catalytic activity">
    <reaction evidence="7">
        <text>L-threonyl-[protein] + ATP = O-phospho-L-threonyl-[protein] + ADP + H(+)</text>
        <dbReference type="Rhea" id="RHEA:46608"/>
        <dbReference type="Rhea" id="RHEA-COMP:11060"/>
        <dbReference type="Rhea" id="RHEA-COMP:11605"/>
        <dbReference type="ChEBI" id="CHEBI:15378"/>
        <dbReference type="ChEBI" id="CHEBI:30013"/>
        <dbReference type="ChEBI" id="CHEBI:30616"/>
        <dbReference type="ChEBI" id="CHEBI:61977"/>
        <dbReference type="ChEBI" id="CHEBI:456216"/>
        <dbReference type="EC" id="2.7.11.1"/>
    </reaction>
</comment>
<sequence length="610" mass="64493">MNETTTFSDLRVLSSAGTAAHVIGTQSIGLLEAGPELLRDDLSVTRLGVHTETGALVCIKSILVPHPSSVPQALRAAAAGNGGGIEAPESTPQSPVTTGRRRAGAEPPTSAIAVAEGAHSAYYAGPFAAPATVAWLASKEFCQHLVEVKRLSQHPHISSWSNIIRTHKELHFVMPYLAGGPIMNAVKVRHASFRARTSNAGAAAASQVNDDPLDGGKKNAAEMNTASNSTATVFGNRMNEDEARFYFQQLLAALKFAHLRDLPHGDLHPDNLWLDQELVYDPASMTIDKKSYQTRPKLKIVNFGFAAVRVHSHGGGQELGEPGHWFSRTTLAKCIETIIGNEGTSSTSTAKHQSSFNPNDLDDLIFRVSCAAPELFIPSTETFQTTHASSAPTAATAATSKATVVALNEDHVKRCDIWSCGVILFMFLTGESPFPLQQLTTVVPDIGAASVASGEGQLPSSKSQQAIHNPVASAAATATTTVSSVQALESQIGDMIDRMHNGDVRFPSFLSPGVRGVRHLIASMLTPDPMKRISLKDIIAHPWFDVRLERSMMGIGAPSKIASTTSPTLLSASATSGGGSSVLPPMTALSSSTHTTATTSRGHENAAALL</sequence>
<dbReference type="GO" id="GO:0005524">
    <property type="term" value="F:ATP binding"/>
    <property type="evidence" value="ECO:0007669"/>
    <property type="project" value="UniProtKB-KW"/>
</dbReference>
<dbReference type="PANTHER" id="PTHR43895">
    <property type="entry name" value="CALCIUM/CALMODULIN-DEPENDENT PROTEIN KINASE KINASE-RELATED"/>
    <property type="match status" value="1"/>
</dbReference>
<feature type="region of interest" description="Disordered" evidence="9">
    <location>
        <begin position="572"/>
        <end position="610"/>
    </location>
</feature>
<keyword evidence="6" id="KW-0067">ATP-binding</keyword>
<keyword evidence="4" id="KW-0547">Nucleotide-binding</keyword>
<comment type="catalytic activity">
    <reaction evidence="8">
        <text>L-seryl-[protein] + ATP = O-phospho-L-seryl-[protein] + ADP + H(+)</text>
        <dbReference type="Rhea" id="RHEA:17989"/>
        <dbReference type="Rhea" id="RHEA-COMP:9863"/>
        <dbReference type="Rhea" id="RHEA-COMP:11604"/>
        <dbReference type="ChEBI" id="CHEBI:15378"/>
        <dbReference type="ChEBI" id="CHEBI:29999"/>
        <dbReference type="ChEBI" id="CHEBI:30616"/>
        <dbReference type="ChEBI" id="CHEBI:83421"/>
        <dbReference type="ChEBI" id="CHEBI:456216"/>
        <dbReference type="EC" id="2.7.11.1"/>
    </reaction>
</comment>
<accession>A0A0S4JKJ9</accession>
<dbReference type="GO" id="GO:0007165">
    <property type="term" value="P:signal transduction"/>
    <property type="evidence" value="ECO:0007669"/>
    <property type="project" value="TreeGrafter"/>
</dbReference>
<dbReference type="Gene3D" id="1.10.510.10">
    <property type="entry name" value="Transferase(Phosphotransferase) domain 1"/>
    <property type="match status" value="1"/>
</dbReference>
<evidence type="ECO:0000313" key="11">
    <source>
        <dbReference type="EMBL" id="CUG90699.1"/>
    </source>
</evidence>
<evidence type="ECO:0000256" key="1">
    <source>
        <dbReference type="ARBA" id="ARBA00012513"/>
    </source>
</evidence>
<dbReference type="GO" id="GO:0004674">
    <property type="term" value="F:protein serine/threonine kinase activity"/>
    <property type="evidence" value="ECO:0007669"/>
    <property type="project" value="UniProtKB-KW"/>
</dbReference>
<dbReference type="VEuPathDB" id="TriTrypDB:BSAL_28355"/>
<evidence type="ECO:0000256" key="8">
    <source>
        <dbReference type="ARBA" id="ARBA00048679"/>
    </source>
</evidence>
<dbReference type="PANTHER" id="PTHR43895:SF32">
    <property type="entry name" value="SERINE_THREONINE-PROTEIN KINASE CHK1"/>
    <property type="match status" value="1"/>
</dbReference>
<protein>
    <recommendedName>
        <fullName evidence="1">non-specific serine/threonine protein kinase</fullName>
        <ecNumber evidence="1">2.7.11.1</ecNumber>
    </recommendedName>
</protein>
<dbReference type="EMBL" id="CYKH01001858">
    <property type="protein sequence ID" value="CUG90699.1"/>
    <property type="molecule type" value="Genomic_DNA"/>
</dbReference>
<evidence type="ECO:0000259" key="10">
    <source>
        <dbReference type="PROSITE" id="PS50011"/>
    </source>
</evidence>
<evidence type="ECO:0000313" key="12">
    <source>
        <dbReference type="Proteomes" id="UP000051952"/>
    </source>
</evidence>
<evidence type="ECO:0000256" key="7">
    <source>
        <dbReference type="ARBA" id="ARBA00047899"/>
    </source>
</evidence>
<keyword evidence="3" id="KW-0808">Transferase</keyword>
<feature type="domain" description="Protein kinase" evidence="10">
    <location>
        <begin position="71"/>
        <end position="544"/>
    </location>
</feature>
<evidence type="ECO:0000256" key="2">
    <source>
        <dbReference type="ARBA" id="ARBA00022527"/>
    </source>
</evidence>
<name>A0A0S4JKJ9_BODSA</name>
<feature type="region of interest" description="Disordered" evidence="9">
    <location>
        <begin position="79"/>
        <end position="107"/>
    </location>
</feature>
<dbReference type="InterPro" id="IPR000719">
    <property type="entry name" value="Prot_kinase_dom"/>
</dbReference>
<dbReference type="SUPFAM" id="SSF56112">
    <property type="entry name" value="Protein kinase-like (PK-like)"/>
    <property type="match status" value="1"/>
</dbReference>
<dbReference type="EC" id="2.7.11.1" evidence="1"/>
<evidence type="ECO:0000256" key="4">
    <source>
        <dbReference type="ARBA" id="ARBA00022741"/>
    </source>
</evidence>
<feature type="compositionally biased region" description="Low complexity" evidence="9">
    <location>
        <begin position="587"/>
        <end position="600"/>
    </location>
</feature>
<dbReference type="SMART" id="SM00220">
    <property type="entry name" value="S_TKc"/>
    <property type="match status" value="1"/>
</dbReference>
<dbReference type="PROSITE" id="PS50011">
    <property type="entry name" value="PROTEIN_KINASE_DOM"/>
    <property type="match status" value="1"/>
</dbReference>
<evidence type="ECO:0000256" key="5">
    <source>
        <dbReference type="ARBA" id="ARBA00022777"/>
    </source>
</evidence>
<dbReference type="InterPro" id="IPR011009">
    <property type="entry name" value="Kinase-like_dom_sf"/>
</dbReference>
<proteinExistence type="predicted"/>
<evidence type="ECO:0000256" key="9">
    <source>
        <dbReference type="SAM" id="MobiDB-lite"/>
    </source>
</evidence>
<dbReference type="Pfam" id="PF00069">
    <property type="entry name" value="Pkinase"/>
    <property type="match status" value="1"/>
</dbReference>
<evidence type="ECO:0000256" key="3">
    <source>
        <dbReference type="ARBA" id="ARBA00022679"/>
    </source>
</evidence>